<dbReference type="EMBL" id="MKGL01000023">
    <property type="protein sequence ID" value="RNF11033.1"/>
    <property type="molecule type" value="Genomic_DNA"/>
</dbReference>
<sequence>MSLLELCREYVAARSNDRMLARMLALSLAALLLVLAVTPGRQVAKLFHARKTREVSEMKRRRRCSFGVNLADRPRVSSYERFFFLLRIAVPSLRSRESGTLMIISSLLLLHTYLTLRLVKMSTHLSRTVIECDLAAMASTLLAFLAWCLPTALTNSSLQYSVGVLTLQLQSNLSRYFYREYLNQQVFFSLASSHRGKELDQRLTKDIESWSLAVTMLYTRLLKPMIDVALFSCRLTSLSGARSPLVIAGYYTGFAAFTYACAPDFEGIVSEQFARNGALVTAHQRLVPYAEEYAMTQGQNFHLSLMGRYLASIVEHDQWASYVRGGYELIERLVLRHGSVLLGAAVCGAAVFNKHTEGNSAAELMAVFTETSYLVRKLAVSIGSIVENFKRCFVLQALTNRVYELQEGIEQVIEDGAGSGAGEVVRGNYIEFDRVPIVLPTNEVLCKGLSFYVKRGMNLLVVGPNGCGKSSMVRLLGELWPLQGGRIMKPRSDQIYYVPQRPYMSNGTLRDQITYPLKASEVLVGESTLLHCLEQAMLDDIFLKPDITWDSTISWADDVLSMGEKQKLAMARLFFHRPSFAILDECSSMMDVEVEERLYNVCHELGISLITIAHRRSAWGHHNWILRFDGCGGFMFSPVRFESEGVVVLTKIVTASDPTMVGREARLDLSQYGG</sequence>
<protein>
    <submittedName>
        <fullName evidence="9">Glycosomal ABC transporter member 1</fullName>
        <ecNumber evidence="9">3.6.1.3</ecNumber>
    </submittedName>
</protein>
<dbReference type="GeneID" id="40325093"/>
<keyword evidence="2" id="KW-0813">Transport</keyword>
<proteinExistence type="inferred from homology"/>
<dbReference type="GO" id="GO:0006635">
    <property type="term" value="P:fatty acid beta-oxidation"/>
    <property type="evidence" value="ECO:0007669"/>
    <property type="project" value="TreeGrafter"/>
</dbReference>
<dbReference type="RefSeq" id="XP_029241927.1">
    <property type="nucleotide sequence ID" value="XM_029378213.1"/>
</dbReference>
<dbReference type="CDD" id="cd03223">
    <property type="entry name" value="ABCD_peroxisomal_ALDP"/>
    <property type="match status" value="1"/>
</dbReference>
<dbReference type="GO" id="GO:0015910">
    <property type="term" value="P:long-chain fatty acid import into peroxisome"/>
    <property type="evidence" value="ECO:0007669"/>
    <property type="project" value="TreeGrafter"/>
</dbReference>
<dbReference type="InterPro" id="IPR011527">
    <property type="entry name" value="ABC1_TM_dom"/>
</dbReference>
<dbReference type="PANTHER" id="PTHR11384:SF67">
    <property type="entry name" value="ATP-BINDING CASSETTE SUB-FAMILY D MEMBER 1"/>
    <property type="match status" value="1"/>
</dbReference>
<dbReference type="PROSITE" id="PS50893">
    <property type="entry name" value="ABC_TRANSPORTER_2"/>
    <property type="match status" value="1"/>
</dbReference>
<evidence type="ECO:0000256" key="3">
    <source>
        <dbReference type="ARBA" id="ARBA00022692"/>
    </source>
</evidence>
<evidence type="ECO:0000256" key="6">
    <source>
        <dbReference type="ARBA" id="ARBA00022989"/>
    </source>
</evidence>
<feature type="domain" description="ABC transporter" evidence="8">
    <location>
        <begin position="430"/>
        <end position="656"/>
    </location>
</feature>
<dbReference type="GO" id="GO:0042760">
    <property type="term" value="P:very long-chain fatty acid catabolic process"/>
    <property type="evidence" value="ECO:0007669"/>
    <property type="project" value="TreeGrafter"/>
</dbReference>
<dbReference type="OrthoDB" id="422637at2759"/>
<evidence type="ECO:0000256" key="2">
    <source>
        <dbReference type="ARBA" id="ARBA00022448"/>
    </source>
</evidence>
<name>A0A3R7KWF0_TRYRA</name>
<dbReference type="Gene3D" id="3.40.50.300">
    <property type="entry name" value="P-loop containing nucleotide triphosphate hydrolases"/>
    <property type="match status" value="1"/>
</dbReference>
<dbReference type="GO" id="GO:0005524">
    <property type="term" value="F:ATP binding"/>
    <property type="evidence" value="ECO:0007669"/>
    <property type="project" value="UniProtKB-KW"/>
</dbReference>
<evidence type="ECO:0000256" key="7">
    <source>
        <dbReference type="ARBA" id="ARBA00023136"/>
    </source>
</evidence>
<evidence type="ECO:0000256" key="4">
    <source>
        <dbReference type="ARBA" id="ARBA00022741"/>
    </source>
</evidence>
<reference evidence="9 10" key="1">
    <citation type="journal article" date="2018" name="BMC Genomics">
        <title>Genomic comparison of Trypanosoma conorhini and Trypanosoma rangeli to Trypanosoma cruzi strains of high and low virulence.</title>
        <authorList>
            <person name="Bradwell K.R."/>
            <person name="Koparde V.N."/>
            <person name="Matveyev A.V."/>
            <person name="Serrano M.G."/>
            <person name="Alves J.M."/>
            <person name="Parikh H."/>
            <person name="Huang B."/>
            <person name="Lee V."/>
            <person name="Espinosa-Alvarez O."/>
            <person name="Ortiz P.A."/>
            <person name="Costa-Martins A.G."/>
            <person name="Teixeira M.M."/>
            <person name="Buck G.A."/>
        </authorList>
    </citation>
    <scope>NUCLEOTIDE SEQUENCE [LARGE SCALE GENOMIC DNA]</scope>
    <source>
        <strain evidence="9 10">AM80</strain>
    </source>
</reference>
<dbReference type="GO" id="GO:0007031">
    <property type="term" value="P:peroxisome organization"/>
    <property type="evidence" value="ECO:0007669"/>
    <property type="project" value="TreeGrafter"/>
</dbReference>
<evidence type="ECO:0000256" key="5">
    <source>
        <dbReference type="ARBA" id="ARBA00022840"/>
    </source>
</evidence>
<keyword evidence="7" id="KW-0472">Membrane</keyword>
<dbReference type="VEuPathDB" id="TriTrypDB:TRSC58_00239"/>
<dbReference type="GO" id="GO:0005778">
    <property type="term" value="C:peroxisomal membrane"/>
    <property type="evidence" value="ECO:0007669"/>
    <property type="project" value="TreeGrafter"/>
</dbReference>
<dbReference type="GO" id="GO:0016887">
    <property type="term" value="F:ATP hydrolysis activity"/>
    <property type="evidence" value="ECO:0007669"/>
    <property type="project" value="InterPro"/>
</dbReference>
<dbReference type="Proteomes" id="UP000283634">
    <property type="component" value="Unassembled WGS sequence"/>
</dbReference>
<dbReference type="GO" id="GO:0140359">
    <property type="term" value="F:ABC-type transporter activity"/>
    <property type="evidence" value="ECO:0007669"/>
    <property type="project" value="InterPro"/>
</dbReference>
<comment type="similarity">
    <text evidence="1">Belongs to the ABC transporter superfamily. ABCD family. Peroxisomal fatty acyl CoA transporter (TC 3.A.1.203) subfamily.</text>
</comment>
<dbReference type="Pfam" id="PF06472">
    <property type="entry name" value="ABC_membrane_2"/>
    <property type="match status" value="1"/>
</dbReference>
<dbReference type="InterPro" id="IPR003593">
    <property type="entry name" value="AAA+_ATPase"/>
</dbReference>
<dbReference type="InterPro" id="IPR027417">
    <property type="entry name" value="P-loop_NTPase"/>
</dbReference>
<gene>
    <name evidence="9" type="ORF">TraAM80_01160</name>
</gene>
<comment type="caution">
    <text evidence="9">The sequence shown here is derived from an EMBL/GenBank/DDBJ whole genome shotgun (WGS) entry which is preliminary data.</text>
</comment>
<keyword evidence="3" id="KW-0812">Transmembrane</keyword>
<keyword evidence="5" id="KW-0067">ATP-binding</keyword>
<dbReference type="AlphaFoldDB" id="A0A3R7KWF0"/>
<organism evidence="9 10">
    <name type="scientific">Trypanosoma rangeli</name>
    <dbReference type="NCBI Taxonomy" id="5698"/>
    <lineage>
        <taxon>Eukaryota</taxon>
        <taxon>Discoba</taxon>
        <taxon>Euglenozoa</taxon>
        <taxon>Kinetoplastea</taxon>
        <taxon>Metakinetoplastina</taxon>
        <taxon>Trypanosomatida</taxon>
        <taxon>Trypanosomatidae</taxon>
        <taxon>Trypanosoma</taxon>
        <taxon>Herpetosoma</taxon>
    </lineage>
</organism>
<dbReference type="Pfam" id="PF00005">
    <property type="entry name" value="ABC_tran"/>
    <property type="match status" value="1"/>
</dbReference>
<dbReference type="SMART" id="SM00382">
    <property type="entry name" value="AAA"/>
    <property type="match status" value="1"/>
</dbReference>
<keyword evidence="6" id="KW-1133">Transmembrane helix</keyword>
<evidence type="ECO:0000259" key="8">
    <source>
        <dbReference type="PROSITE" id="PS50893"/>
    </source>
</evidence>
<evidence type="ECO:0000256" key="1">
    <source>
        <dbReference type="ARBA" id="ARBA00008575"/>
    </source>
</evidence>
<dbReference type="InterPro" id="IPR003439">
    <property type="entry name" value="ABC_transporter-like_ATP-bd"/>
</dbReference>
<keyword evidence="9" id="KW-0378">Hydrolase</keyword>
<dbReference type="PANTHER" id="PTHR11384">
    <property type="entry name" value="ATP-BINDING CASSETTE, SUB-FAMILY D MEMBER"/>
    <property type="match status" value="1"/>
</dbReference>
<dbReference type="InterPro" id="IPR050835">
    <property type="entry name" value="ABC_transporter_sub-D"/>
</dbReference>
<keyword evidence="10" id="KW-1185">Reference proteome</keyword>
<dbReference type="SUPFAM" id="SSF52540">
    <property type="entry name" value="P-loop containing nucleoside triphosphate hydrolases"/>
    <property type="match status" value="1"/>
</dbReference>
<dbReference type="GO" id="GO:0005324">
    <property type="term" value="F:long-chain fatty acid transmembrane transporter activity"/>
    <property type="evidence" value="ECO:0007669"/>
    <property type="project" value="TreeGrafter"/>
</dbReference>
<accession>A0A3R7KWF0</accession>
<keyword evidence="4" id="KW-0547">Nucleotide-binding</keyword>
<dbReference type="OMA" id="DIQAGHF"/>
<evidence type="ECO:0000313" key="10">
    <source>
        <dbReference type="Proteomes" id="UP000283634"/>
    </source>
</evidence>
<evidence type="ECO:0000313" key="9">
    <source>
        <dbReference type="EMBL" id="RNF11033.1"/>
    </source>
</evidence>
<dbReference type="EC" id="3.6.1.3" evidence="9"/>